<keyword evidence="2" id="KW-1185">Reference proteome</keyword>
<reference evidence="1 2" key="1">
    <citation type="journal article" date="2013" name="Int. J. Syst. Evol. Microbiol.">
        <title>Hoeflea suaedae sp. nov., an endophytic bacterium isolated from the root of the halophyte Suaeda maritima.</title>
        <authorList>
            <person name="Chung E.J."/>
            <person name="Park J.A."/>
            <person name="Pramanik P."/>
            <person name="Bibi F."/>
            <person name="Jeon C.O."/>
            <person name="Chung Y.R."/>
        </authorList>
    </citation>
    <scope>NUCLEOTIDE SEQUENCE [LARGE SCALE GENOMIC DNA]</scope>
    <source>
        <strain evidence="1 2">YC6898</strain>
    </source>
</reference>
<comment type="caution">
    <text evidence="1">The sequence shown here is derived from an EMBL/GenBank/DDBJ whole genome shotgun (WGS) entry which is preliminary data.</text>
</comment>
<organism evidence="1 2">
    <name type="scientific">Pseudohoeflea suaedae</name>
    <dbReference type="NCBI Taxonomy" id="877384"/>
    <lineage>
        <taxon>Bacteria</taxon>
        <taxon>Pseudomonadati</taxon>
        <taxon>Pseudomonadota</taxon>
        <taxon>Alphaproteobacteria</taxon>
        <taxon>Hyphomicrobiales</taxon>
        <taxon>Rhizobiaceae</taxon>
        <taxon>Pseudohoeflea</taxon>
    </lineage>
</organism>
<gene>
    <name evidence="1" type="ORF">E2A64_15095</name>
</gene>
<dbReference type="SUPFAM" id="SSF103025">
    <property type="entry name" value="Folate-binding domain"/>
    <property type="match status" value="1"/>
</dbReference>
<dbReference type="InterPro" id="IPR007375">
    <property type="entry name" value="SoxG"/>
</dbReference>
<proteinExistence type="predicted"/>
<dbReference type="Proteomes" id="UP000295131">
    <property type="component" value="Unassembled WGS sequence"/>
</dbReference>
<dbReference type="EMBL" id="SMSI01000003">
    <property type="protein sequence ID" value="TDH35041.1"/>
    <property type="molecule type" value="Genomic_DNA"/>
</dbReference>
<protein>
    <submittedName>
        <fullName evidence="1">Sarcosine oxidase subunit gamma</fullName>
    </submittedName>
</protein>
<dbReference type="Pfam" id="PF04268">
    <property type="entry name" value="SoxG"/>
    <property type="match status" value="1"/>
</dbReference>
<dbReference type="AlphaFoldDB" id="A0A4R5PIQ8"/>
<dbReference type="InterPro" id="IPR027266">
    <property type="entry name" value="TrmE/GcvT-like"/>
</dbReference>
<evidence type="ECO:0000313" key="2">
    <source>
        <dbReference type="Proteomes" id="UP000295131"/>
    </source>
</evidence>
<dbReference type="OrthoDB" id="9814782at2"/>
<sequence length="183" mass="19303">MAEAVATRTSPLDGLIAGSVGVAIAQAAPAHRISLRVGADGIPALNKALGLDLPTEPKKSVTAKSGRMALWLGPDEWLVIDEKGDPMADVAGVDAFFSVVDVSHRNTAIKVAGRGARATLEAGCPQDVTDDAFPIGACSRTVMGKIEIVLMRTDANAYRIECWRSFAEYAFEFLSDAAHDCMA</sequence>
<dbReference type="Gene3D" id="3.30.1360.120">
    <property type="entry name" value="Probable tRNA modification gtpase trme, domain 1"/>
    <property type="match status" value="1"/>
</dbReference>
<dbReference type="Gene3D" id="3.30.70.1520">
    <property type="entry name" value="Heterotetrameric sarcosine oxidase"/>
    <property type="match status" value="1"/>
</dbReference>
<dbReference type="RefSeq" id="WP_133285326.1">
    <property type="nucleotide sequence ID" value="NZ_SMSI01000003.1"/>
</dbReference>
<name>A0A4R5PIQ8_9HYPH</name>
<evidence type="ECO:0000313" key="1">
    <source>
        <dbReference type="EMBL" id="TDH35041.1"/>
    </source>
</evidence>
<accession>A0A4R5PIQ8</accession>